<evidence type="ECO:0000256" key="23">
    <source>
        <dbReference type="ARBA" id="ARBA00049746"/>
    </source>
</evidence>
<comment type="catalytic activity">
    <reaction evidence="16">
        <text>a 2-acylglycerol + an acyl-CoA = a 1,2-diacyl-sn-glycerol + CoA</text>
        <dbReference type="Rhea" id="RHEA:32947"/>
        <dbReference type="ChEBI" id="CHEBI:17389"/>
        <dbReference type="ChEBI" id="CHEBI:17815"/>
        <dbReference type="ChEBI" id="CHEBI:57287"/>
        <dbReference type="ChEBI" id="CHEBI:58342"/>
    </reaction>
    <physiologicalReaction direction="left-to-right" evidence="16">
        <dbReference type="Rhea" id="RHEA:32948"/>
    </physiologicalReaction>
</comment>
<keyword evidence="11" id="KW-0443">Lipid metabolism</keyword>
<comment type="catalytic activity">
    <reaction evidence="20">
        <text>a 2-acylglycerol + an acyl-CoA = a 1,2-diacylglycerol + CoA</text>
        <dbReference type="Rhea" id="RHEA:16741"/>
        <dbReference type="ChEBI" id="CHEBI:17389"/>
        <dbReference type="ChEBI" id="CHEBI:49172"/>
        <dbReference type="ChEBI" id="CHEBI:57287"/>
        <dbReference type="ChEBI" id="CHEBI:58342"/>
        <dbReference type="EC" id="2.3.1.22"/>
    </reaction>
    <physiologicalReaction direction="left-to-right" evidence="20">
        <dbReference type="Rhea" id="RHEA:16742"/>
    </physiologicalReaction>
</comment>
<evidence type="ECO:0000256" key="21">
    <source>
        <dbReference type="ARBA" id="ARBA00047737"/>
    </source>
</evidence>
<reference evidence="26" key="1">
    <citation type="submission" date="2020-12" db="EMBL/GenBank/DDBJ databases">
        <authorList>
            <consortium name="Molecular Ecology Group"/>
        </authorList>
    </citation>
    <scope>NUCLEOTIDE SEQUENCE</scope>
    <source>
        <strain evidence="26">TBG_1078</strain>
    </source>
</reference>
<keyword evidence="8" id="KW-0319">Glycerol metabolism</keyword>
<comment type="catalytic activity">
    <reaction evidence="22">
        <text>a 1-acyl-sn-glycerol + an acyl-CoA = a 1,3-diacyl-sn-glycerol + CoA</text>
        <dbReference type="Rhea" id="RHEA:77559"/>
        <dbReference type="ChEBI" id="CHEBI:57287"/>
        <dbReference type="ChEBI" id="CHEBI:58342"/>
        <dbReference type="ChEBI" id="CHEBI:64683"/>
        <dbReference type="ChEBI" id="CHEBI:77272"/>
    </reaction>
    <physiologicalReaction direction="left-to-right" evidence="22">
        <dbReference type="Rhea" id="RHEA:77560"/>
    </physiologicalReaction>
</comment>
<evidence type="ECO:0000256" key="14">
    <source>
        <dbReference type="ARBA" id="ARBA00023315"/>
    </source>
</evidence>
<evidence type="ECO:0000256" key="2">
    <source>
        <dbReference type="ARBA" id="ARBA00004771"/>
    </source>
</evidence>
<comment type="catalytic activity">
    <reaction evidence="18">
        <text>a 1-acylglycerol + an acyl-CoA = a 1,3-diacylglycerol + CoA</text>
        <dbReference type="Rhea" id="RHEA:77571"/>
        <dbReference type="ChEBI" id="CHEBI:35759"/>
        <dbReference type="ChEBI" id="CHEBI:47777"/>
        <dbReference type="ChEBI" id="CHEBI:57287"/>
        <dbReference type="ChEBI" id="CHEBI:58342"/>
    </reaction>
    <physiologicalReaction direction="left-to-right" evidence="18">
        <dbReference type="Rhea" id="RHEA:77572"/>
    </physiologicalReaction>
</comment>
<dbReference type="EC" id="2.3.1.22" evidence="15"/>
<dbReference type="PANTHER" id="PTHR12317">
    <property type="entry name" value="DIACYLGLYCEROL O-ACYLTRANSFERASE"/>
    <property type="match status" value="1"/>
</dbReference>
<evidence type="ECO:0000256" key="17">
    <source>
        <dbReference type="ARBA" id="ARBA00043663"/>
    </source>
</evidence>
<dbReference type="Pfam" id="PF03982">
    <property type="entry name" value="DAGAT"/>
    <property type="match status" value="1"/>
</dbReference>
<evidence type="ECO:0000256" key="7">
    <source>
        <dbReference type="ARBA" id="ARBA00022692"/>
    </source>
</evidence>
<comment type="subcellular location">
    <subcellularLocation>
        <location evidence="1">Endoplasmic reticulum membrane</location>
        <topology evidence="1">Multi-pass membrane protein</topology>
    </subcellularLocation>
</comment>
<keyword evidence="12 25" id="KW-0472">Membrane</keyword>
<evidence type="ECO:0000256" key="8">
    <source>
        <dbReference type="ARBA" id="ARBA00022798"/>
    </source>
</evidence>
<evidence type="ECO:0000256" key="19">
    <source>
        <dbReference type="ARBA" id="ARBA00043696"/>
    </source>
</evidence>
<evidence type="ECO:0000256" key="24">
    <source>
        <dbReference type="ARBA" id="ARBA00049794"/>
    </source>
</evidence>
<feature type="transmembrane region" description="Helical" evidence="25">
    <location>
        <begin position="21"/>
        <end position="40"/>
    </location>
</feature>
<evidence type="ECO:0000256" key="22">
    <source>
        <dbReference type="ARBA" id="ARBA00049073"/>
    </source>
</evidence>
<dbReference type="CDD" id="cd07987">
    <property type="entry name" value="LPLAT_MGAT-like"/>
    <property type="match status" value="1"/>
</dbReference>
<evidence type="ECO:0000256" key="5">
    <source>
        <dbReference type="ARBA" id="ARBA00022516"/>
    </source>
</evidence>
<evidence type="ECO:0000256" key="13">
    <source>
        <dbReference type="ARBA" id="ARBA00023180"/>
    </source>
</evidence>
<dbReference type="Proteomes" id="UP000645828">
    <property type="component" value="Unassembled WGS sequence"/>
</dbReference>
<comment type="similarity">
    <text evidence="4">Belongs to the diacylglycerol acyltransferase family.</text>
</comment>
<organism evidence="26 27">
    <name type="scientific">Nyctereutes procyonoides</name>
    <name type="common">Raccoon dog</name>
    <name type="synonym">Canis procyonoides</name>
    <dbReference type="NCBI Taxonomy" id="34880"/>
    <lineage>
        <taxon>Eukaryota</taxon>
        <taxon>Metazoa</taxon>
        <taxon>Chordata</taxon>
        <taxon>Craniata</taxon>
        <taxon>Vertebrata</taxon>
        <taxon>Euteleostomi</taxon>
        <taxon>Mammalia</taxon>
        <taxon>Eutheria</taxon>
        <taxon>Laurasiatheria</taxon>
        <taxon>Carnivora</taxon>
        <taxon>Caniformia</taxon>
        <taxon>Canidae</taxon>
        <taxon>Nyctereutes</taxon>
    </lineage>
</organism>
<evidence type="ECO:0000256" key="25">
    <source>
        <dbReference type="SAM" id="Phobius"/>
    </source>
</evidence>
<comment type="pathway">
    <text evidence="3">Lipid metabolism.</text>
</comment>
<evidence type="ECO:0000256" key="16">
    <source>
        <dbReference type="ARBA" id="ARBA00043656"/>
    </source>
</evidence>
<protein>
    <recommendedName>
        <fullName evidence="23">2-acylglycerol O-acyltransferase 1</fullName>
        <ecNumber evidence="15">2.3.1.22</ecNumber>
    </recommendedName>
    <alternativeName>
        <fullName evidence="24">Monoacylglycerol O-acyltransferase 1</fullName>
    </alternativeName>
</protein>
<evidence type="ECO:0000256" key="3">
    <source>
        <dbReference type="ARBA" id="ARBA00005189"/>
    </source>
</evidence>
<dbReference type="PANTHER" id="PTHR12317:SF26">
    <property type="entry name" value="2-ACYLGLYCEROL O-ACYLTRANSFERASE 1"/>
    <property type="match status" value="1"/>
</dbReference>
<dbReference type="GO" id="GO:0005789">
    <property type="term" value="C:endoplasmic reticulum membrane"/>
    <property type="evidence" value="ECO:0007669"/>
    <property type="project" value="UniProtKB-SubCell"/>
</dbReference>
<evidence type="ECO:0000256" key="18">
    <source>
        <dbReference type="ARBA" id="ARBA00043685"/>
    </source>
</evidence>
<dbReference type="InterPro" id="IPR007130">
    <property type="entry name" value="DAGAT"/>
</dbReference>
<keyword evidence="14" id="KW-0012">Acyltransferase</keyword>
<dbReference type="AlphaFoldDB" id="A0A811YR90"/>
<dbReference type="GO" id="GO:0006651">
    <property type="term" value="P:diacylglycerol biosynthetic process"/>
    <property type="evidence" value="ECO:0007669"/>
    <property type="project" value="TreeGrafter"/>
</dbReference>
<dbReference type="GO" id="GO:0019432">
    <property type="term" value="P:triglyceride biosynthetic process"/>
    <property type="evidence" value="ECO:0007669"/>
    <property type="project" value="TreeGrafter"/>
</dbReference>
<name>A0A811YR90_NYCPR</name>
<keyword evidence="10 25" id="KW-1133">Transmembrane helix</keyword>
<evidence type="ECO:0000256" key="6">
    <source>
        <dbReference type="ARBA" id="ARBA00022679"/>
    </source>
</evidence>
<accession>A0A811YR90</accession>
<comment type="catalytic activity">
    <reaction evidence="17">
        <text>a 2-acylglycerol + an acyl-CoA = a 2,3-diacyl-sn-glycerol + CoA</text>
        <dbReference type="Rhea" id="RHEA:38467"/>
        <dbReference type="ChEBI" id="CHEBI:17389"/>
        <dbReference type="ChEBI" id="CHEBI:57287"/>
        <dbReference type="ChEBI" id="CHEBI:58342"/>
        <dbReference type="ChEBI" id="CHEBI:75524"/>
    </reaction>
    <physiologicalReaction direction="left-to-right" evidence="17">
        <dbReference type="Rhea" id="RHEA:38468"/>
    </physiologicalReaction>
</comment>
<evidence type="ECO:0000256" key="10">
    <source>
        <dbReference type="ARBA" id="ARBA00022989"/>
    </source>
</evidence>
<evidence type="ECO:0000256" key="4">
    <source>
        <dbReference type="ARBA" id="ARBA00005420"/>
    </source>
</evidence>
<dbReference type="GO" id="GO:0003846">
    <property type="term" value="F:2-acylglycerol O-acyltransferase activity"/>
    <property type="evidence" value="ECO:0007669"/>
    <property type="project" value="UniProtKB-EC"/>
</dbReference>
<comment type="pathway">
    <text evidence="2">Glycerolipid metabolism; triacylglycerol biosynthesis.</text>
</comment>
<sequence length="258" mass="29991">MAIQNTPLAIICWKRMQKSELPNFTTVWRIFFCLLCQLYVPLQVFNIREWRIIVDFIYLTVYLHVLPFWFRCPLFQEYLMTSGSVSVSKKSVSYVLSKEGGGNISVIVLGGAEESLDAHPGKFTLFIHQRKGFVKVALTHGPSLVPVFSFGENELFKQVNNPEGSWLRTVQEKLQKIMGFALPLFHARGIFQYNFGLMPYRKPIHTVVGRPIPVHRTPHPSPEQIEELHQTYMEELRKLFEAHKRKYGIPEHETLIFK</sequence>
<evidence type="ECO:0000313" key="26">
    <source>
        <dbReference type="EMBL" id="CAD7679089.1"/>
    </source>
</evidence>
<comment type="catalytic activity">
    <reaction evidence="21">
        <text>a 3-acyl-sn-glycerol + an acyl-CoA = a 1,3-diacyl-sn-glycerol + CoA</text>
        <dbReference type="Rhea" id="RHEA:77555"/>
        <dbReference type="ChEBI" id="CHEBI:57287"/>
        <dbReference type="ChEBI" id="CHEBI:58342"/>
        <dbReference type="ChEBI" id="CHEBI:64760"/>
        <dbReference type="ChEBI" id="CHEBI:77272"/>
    </reaction>
    <physiologicalReaction direction="left-to-right" evidence="21">
        <dbReference type="Rhea" id="RHEA:77556"/>
    </physiologicalReaction>
</comment>
<evidence type="ECO:0000256" key="12">
    <source>
        <dbReference type="ARBA" id="ARBA00023136"/>
    </source>
</evidence>
<evidence type="ECO:0000256" key="20">
    <source>
        <dbReference type="ARBA" id="ARBA00043704"/>
    </source>
</evidence>
<evidence type="ECO:0000256" key="11">
    <source>
        <dbReference type="ARBA" id="ARBA00023098"/>
    </source>
</evidence>
<evidence type="ECO:0000256" key="1">
    <source>
        <dbReference type="ARBA" id="ARBA00004477"/>
    </source>
</evidence>
<keyword evidence="27" id="KW-1185">Reference proteome</keyword>
<dbReference type="GO" id="GO:0006071">
    <property type="term" value="P:glycerol metabolic process"/>
    <property type="evidence" value="ECO:0007669"/>
    <property type="project" value="UniProtKB-KW"/>
</dbReference>
<keyword evidence="7 25" id="KW-0812">Transmembrane</keyword>
<evidence type="ECO:0000256" key="15">
    <source>
        <dbReference type="ARBA" id="ARBA00039151"/>
    </source>
</evidence>
<proteinExistence type="inferred from homology"/>
<keyword evidence="6" id="KW-0808">Transferase</keyword>
<dbReference type="EMBL" id="CAJHUB010000681">
    <property type="protein sequence ID" value="CAD7679089.1"/>
    <property type="molecule type" value="Genomic_DNA"/>
</dbReference>
<keyword evidence="5" id="KW-0444">Lipid biosynthesis</keyword>
<comment type="caution">
    <text evidence="26">The sequence shown here is derived from an EMBL/GenBank/DDBJ whole genome shotgun (WGS) entry which is preliminary data.</text>
</comment>
<keyword evidence="13" id="KW-0325">Glycoprotein</keyword>
<comment type="catalytic activity">
    <reaction evidence="19">
        <text>a 1-acylglycerol + an acyl-CoA = a 1,2-diacylglycerol + CoA</text>
        <dbReference type="Rhea" id="RHEA:39943"/>
        <dbReference type="ChEBI" id="CHEBI:35759"/>
        <dbReference type="ChEBI" id="CHEBI:49172"/>
        <dbReference type="ChEBI" id="CHEBI:57287"/>
        <dbReference type="ChEBI" id="CHEBI:58342"/>
    </reaction>
    <physiologicalReaction direction="left-to-right" evidence="19">
        <dbReference type="Rhea" id="RHEA:39944"/>
    </physiologicalReaction>
</comment>
<gene>
    <name evidence="26" type="ORF">NYPRO_LOCUS11888</name>
</gene>
<dbReference type="GO" id="GO:0004144">
    <property type="term" value="F:diacylglycerol O-acyltransferase activity"/>
    <property type="evidence" value="ECO:0007669"/>
    <property type="project" value="TreeGrafter"/>
</dbReference>
<keyword evidence="9" id="KW-0256">Endoplasmic reticulum</keyword>
<feature type="transmembrane region" description="Helical" evidence="25">
    <location>
        <begin position="52"/>
        <end position="70"/>
    </location>
</feature>
<evidence type="ECO:0000313" key="27">
    <source>
        <dbReference type="Proteomes" id="UP000645828"/>
    </source>
</evidence>
<evidence type="ECO:0000256" key="9">
    <source>
        <dbReference type="ARBA" id="ARBA00022824"/>
    </source>
</evidence>